<reference evidence="1 2" key="1">
    <citation type="submission" date="2019-10" db="EMBL/GenBank/DDBJ databases">
        <title>Assembly and Annotation for the nematode Trichostrongylus colubriformis.</title>
        <authorList>
            <person name="Martin J."/>
        </authorList>
    </citation>
    <scope>NUCLEOTIDE SEQUENCE [LARGE SCALE GENOMIC DNA]</scope>
    <source>
        <strain evidence="1">G859</strain>
        <tissue evidence="1">Whole worm</tissue>
    </source>
</reference>
<dbReference type="PANTHER" id="PTHR31859">
    <property type="entry name" value="TETRATRICOPEPTIDE REPEAT PROTEIN 39 FAMILY MEMBER"/>
    <property type="match status" value="1"/>
</dbReference>
<keyword evidence="2" id="KW-1185">Reference proteome</keyword>
<sequence length="124" mass="14534">MFTSSSWNKILNFRKIDGLRQRLAGKSIPFEKYCSRKANRFLAKQTLMFAHYEFLYFWNGFDMVAANSQIVQGILEDLQCIWHARQSKADADDRALYFFLRAVCLRILHQPTAAENSLHEVLKL</sequence>
<dbReference type="Proteomes" id="UP001331761">
    <property type="component" value="Unassembled WGS sequence"/>
</dbReference>
<dbReference type="Pfam" id="PF10300">
    <property type="entry name" value="Iml2-TPR_39"/>
    <property type="match status" value="1"/>
</dbReference>
<dbReference type="EMBL" id="WIXE01025000">
    <property type="protein sequence ID" value="KAK5965098.1"/>
    <property type="molecule type" value="Genomic_DNA"/>
</dbReference>
<gene>
    <name evidence="1" type="ORF">GCK32_020659</name>
</gene>
<proteinExistence type="predicted"/>
<protein>
    <submittedName>
        <fullName evidence="1">Uncharacterized protein</fullName>
    </submittedName>
</protein>
<accession>A0AAN8F4Z7</accession>
<evidence type="ECO:0000313" key="2">
    <source>
        <dbReference type="Proteomes" id="UP001331761"/>
    </source>
</evidence>
<evidence type="ECO:0000313" key="1">
    <source>
        <dbReference type="EMBL" id="KAK5965098.1"/>
    </source>
</evidence>
<organism evidence="1 2">
    <name type="scientific">Trichostrongylus colubriformis</name>
    <name type="common">Black scour worm</name>
    <dbReference type="NCBI Taxonomy" id="6319"/>
    <lineage>
        <taxon>Eukaryota</taxon>
        <taxon>Metazoa</taxon>
        <taxon>Ecdysozoa</taxon>
        <taxon>Nematoda</taxon>
        <taxon>Chromadorea</taxon>
        <taxon>Rhabditida</taxon>
        <taxon>Rhabditina</taxon>
        <taxon>Rhabditomorpha</taxon>
        <taxon>Strongyloidea</taxon>
        <taxon>Trichostrongylidae</taxon>
        <taxon>Trichostrongylus</taxon>
    </lineage>
</organism>
<comment type="caution">
    <text evidence="1">The sequence shown here is derived from an EMBL/GenBank/DDBJ whole genome shotgun (WGS) entry which is preliminary data.</text>
</comment>
<dbReference type="AlphaFoldDB" id="A0AAN8F4Z7"/>
<dbReference type="InterPro" id="IPR019412">
    <property type="entry name" value="IML2/TPR_39"/>
</dbReference>
<name>A0AAN8F4Z7_TRICO</name>
<dbReference type="PANTHER" id="PTHR31859:SF9">
    <property type="entry name" value="TETRATRICOPEPTIDE REPEAT PROTEIN 39B"/>
    <property type="match status" value="1"/>
</dbReference>